<evidence type="ECO:0000313" key="4">
    <source>
        <dbReference type="Proteomes" id="UP000002320"/>
    </source>
</evidence>
<dbReference type="KEGG" id="cqu:CpipJ_CPIJ017841"/>
<dbReference type="EMBL" id="DS232814">
    <property type="protein sequence ID" value="EDS25883.1"/>
    <property type="molecule type" value="Genomic_DNA"/>
</dbReference>
<dbReference type="eggNOG" id="ENOG502T7GE">
    <property type="taxonomic scope" value="Eukaryota"/>
</dbReference>
<feature type="compositionally biased region" description="Polar residues" evidence="1">
    <location>
        <begin position="1021"/>
        <end position="1045"/>
    </location>
</feature>
<feature type="region of interest" description="Disordered" evidence="1">
    <location>
        <begin position="37"/>
        <end position="83"/>
    </location>
</feature>
<gene>
    <name evidence="3" type="primary">6051559</name>
    <name evidence="2" type="ORF">CpipJ_CPIJ017841</name>
</gene>
<dbReference type="Proteomes" id="UP000002320">
    <property type="component" value="Unassembled WGS sequence"/>
</dbReference>
<sequence length="1934" mass="214920">MSYSYWNTAFPMGVFQFTPLHSLRIIIGKAELDTTHHVDIPMQTDDDDDGDDRHQRKPPPSVEASPSDVLLPPNALSRARPSFIPSGNAADITMDESYCPPSPEPVKLEASDSKRITLAVPVPMEVLAAAPPSSQSRQTILNEEKIVLDVPTSRLNPVRHTVFGAQMELAGEKEEEKKRTALPQMETVKVDLADLVFARNSIGLDLVPAVATPAEANRPKIHRIAPRALGFNFGEATPSTSAGVKPVEVPKQPPRVTIYSGDVVEQTRIEEPEPRKTIVQSLDVSMASPVEEPSAPKSRGTVFVSEDVNESVTEPAVKLNHLRPTMLFNEKLEVSKLEPRSGSLEDLRRYGQSRKTILSSGDDEVIVLDSPDVTGRMSLKSGHRGTLLASGDMDRTRRTPSPVEKQQQEQVVSKSRQTMADAVSMEQTMAANSSISPVTVPSRITVYDADRMDETRIKDLISPEVFVQPVAPKTRQTCYQAEMDETVPIGRSVDAVPNPSRKSVLHEVNMDETRGVVAVQQQSVLQKSRQTSFAVQDMNETKVGGQPVEMDETARAANRTLQKSRQTSFAAQDMNRTASPDVPQSVTQHVEMDETCRNDALEQSKASRTLPKPRQTSFSVEDMNVTRTGSPVDQQQNALEQSKASRTLCKSRQTSFVAQNMNVTRVASPVDQQVAMDETGRTSKSRQTSFAVMDMNQTGRPSAVQQVEADSGLLQKSRQTNFTAQDVNETGVIQQVDKSSRGLEKSRQTSYAAQEMNRSPVVAQHVAMDESLRPDPLEQSKASRTLQKSRQTSFAVQDMNETRARSSPSKVEQLEIDETARTFNRTLQKSRQTSFAVQDMNQTGRVSPNLRRSEVEMDGSSPAPAWQLSRSQFATSKSCVDPLEQSKALQKSRQTSFAVEQMDETLAGHAKSVVVEHLQKSNRQTVYQEAEMEQTRRDFGNQLEVDDQNTRLSRLEHSRASRIPRHTSFALQDMNETGVEQNVSVEVATKSWQRSKSTHRDEVQKSRQTSFSAENMDETSVESSRLLKTSSNISNLQKSRHTTFQPAEMDQTRCQSPLHIEETILQSPQRADDHQASQAPSLFHSTNHSTVVERPRQTAIFNDADDIDDGYGTVPIGQQQQVVATTFSSPHYNLEQSIKRHSIAAASSRPRHTIYAQESMEETTVGMPRTSDGCRLVVEEEERQKRTPPPAAVEKEGVGAAMKSRKTVYCEDDMEQTTVGFRLRRVAEVESPVFKEPSPVKERAPSPEVINRAIVTSQPIRSRQTILAPQDMEQSLMQQSMEVSVIKSTPRKAEVSHQQQHHPPRRTIMLSEGITEESFQQPQRPFKLEQTASPCPSDQDYEESLTVELKQEDKSDFSFTMPALPEDRVLRSSAVIPAYRMAPVGRNGPAGKSLVPEELNTTDGLVPQGGRMFPGVVRVPMDELSEISGLADTSRLCRPARPVAILAGDVSSFALLKEVTEPSILHPVDVAVPSVPTLVIQETPRKTSLIPVARRSRGSIFNRQSVDMDMSGVTVMEGGTPESEEKGVEEEEMIKVPIESEPTNLNASEEDEFYDAETNPVLEEREVPVGPPISEQSTMMHLDVNQTAAGLKTLKFIDIDELEQTTAAWPQQQQKRLLSQISKSVLLEQEENDPLNVSLSDDYPLKKRKTVAVPTPAKDPLTVTEEDKPPRKSLRRVTFQPELELETVTIKKECDTIVEANETYTPEESRFDPSVFIVEESDMLANESNISLVVASPTAQESSSSRTTTTTRASTSKYDNSIYREYGNLTLNVDQLGSTSCIVISDDSITETKPTPPQLRLTLADLPKRIRKSRESLVLNSTVASEVMYELNHEVTAAKQLPQRSRRTMAAVRQETVETVREAWETNFGRILQSVVDVTKAGDLPLDERIREILGRPMKEALPLPQCLERGLTGAAGQLPEVPSIWFLSENFLR</sequence>
<dbReference type="EnsemblMetazoa" id="CPIJ017841-RA">
    <property type="protein sequence ID" value="CPIJ017841-PA"/>
    <property type="gene ID" value="CPIJ017841"/>
</dbReference>
<dbReference type="HOGENOM" id="CLU_235134_0_0_1"/>
<evidence type="ECO:0000313" key="2">
    <source>
        <dbReference type="EMBL" id="EDS25883.1"/>
    </source>
</evidence>
<accession>B0XEA9</accession>
<feature type="region of interest" description="Disordered" evidence="1">
    <location>
        <begin position="844"/>
        <end position="865"/>
    </location>
</feature>
<proteinExistence type="predicted"/>
<feature type="region of interest" description="Disordered" evidence="1">
    <location>
        <begin position="377"/>
        <end position="403"/>
    </location>
</feature>
<feature type="region of interest" description="Disordered" evidence="1">
    <location>
        <begin position="1654"/>
        <end position="1673"/>
    </location>
</feature>
<feature type="region of interest" description="Disordered" evidence="1">
    <location>
        <begin position="771"/>
        <end position="813"/>
    </location>
</feature>
<feature type="compositionally biased region" description="Polar residues" evidence="1">
    <location>
        <begin position="780"/>
        <end position="795"/>
    </location>
</feature>
<feature type="compositionally biased region" description="Polar residues" evidence="1">
    <location>
        <begin position="614"/>
        <end position="646"/>
    </location>
</feature>
<feature type="region of interest" description="Disordered" evidence="1">
    <location>
        <begin position="1068"/>
        <end position="1089"/>
    </location>
</feature>
<evidence type="ECO:0000313" key="3">
    <source>
        <dbReference type="EnsemblMetazoa" id="CPIJ017841-PA"/>
    </source>
</evidence>
<dbReference type="VEuPathDB" id="VectorBase:CQUJHB006252"/>
<evidence type="ECO:0000256" key="1">
    <source>
        <dbReference type="SAM" id="MobiDB-lite"/>
    </source>
</evidence>
<dbReference type="VEuPathDB" id="VectorBase:CPIJ017841"/>
<dbReference type="OrthoDB" id="7762739at2759"/>
<keyword evidence="4" id="KW-1185">Reference proteome</keyword>
<reference evidence="2" key="1">
    <citation type="submission" date="2007-03" db="EMBL/GenBank/DDBJ databases">
        <title>Annotation of Culex pipiens quinquefasciatus.</title>
        <authorList>
            <consortium name="The Broad Institute Genome Sequencing Platform"/>
            <person name="Atkinson P.W."/>
            <person name="Hemingway J."/>
            <person name="Christensen B.M."/>
            <person name="Higgs S."/>
            <person name="Kodira C."/>
            <person name="Hannick L."/>
            <person name="Megy K."/>
            <person name="O'Leary S."/>
            <person name="Pearson M."/>
            <person name="Haas B.J."/>
            <person name="Mauceli E."/>
            <person name="Wortman J.R."/>
            <person name="Lee N.H."/>
            <person name="Guigo R."/>
            <person name="Stanke M."/>
            <person name="Alvarado L."/>
            <person name="Amedeo P."/>
            <person name="Antoine C.H."/>
            <person name="Arensburger P."/>
            <person name="Bidwell S.L."/>
            <person name="Crawford M."/>
            <person name="Camaro F."/>
            <person name="Devon K."/>
            <person name="Engels R."/>
            <person name="Hammond M."/>
            <person name="Howarth C."/>
            <person name="Koehrsen M."/>
            <person name="Lawson D."/>
            <person name="Montgomery P."/>
            <person name="Nene V."/>
            <person name="Nusbaum C."/>
            <person name="Puiu D."/>
            <person name="Romero-Severson J."/>
            <person name="Severson D.W."/>
            <person name="Shumway M."/>
            <person name="Sisk P."/>
            <person name="Stolte C."/>
            <person name="Zeng Q."/>
            <person name="Eisenstadt E."/>
            <person name="Fraser-Liggett C."/>
            <person name="Strausberg R."/>
            <person name="Galagan J."/>
            <person name="Birren B."/>
            <person name="Collins F.H."/>
        </authorList>
    </citation>
    <scope>NUCLEOTIDE SEQUENCE [LARGE SCALE GENOMIC DNA]</scope>
    <source>
        <strain evidence="2">JHB</strain>
    </source>
</reference>
<reference evidence="3" key="2">
    <citation type="submission" date="2020-05" db="UniProtKB">
        <authorList>
            <consortium name="EnsemblMetazoa"/>
        </authorList>
    </citation>
    <scope>IDENTIFICATION</scope>
    <source>
        <strain evidence="3">JHB</strain>
    </source>
</reference>
<feature type="compositionally biased region" description="Polar residues" evidence="1">
    <location>
        <begin position="1076"/>
        <end position="1089"/>
    </location>
</feature>
<feature type="region of interest" description="Disordered" evidence="1">
    <location>
        <begin position="990"/>
        <end position="1053"/>
    </location>
</feature>
<organism>
    <name type="scientific">Culex quinquefasciatus</name>
    <name type="common">Southern house mosquito</name>
    <name type="synonym">Culex pungens</name>
    <dbReference type="NCBI Taxonomy" id="7176"/>
    <lineage>
        <taxon>Eukaryota</taxon>
        <taxon>Metazoa</taxon>
        <taxon>Ecdysozoa</taxon>
        <taxon>Arthropoda</taxon>
        <taxon>Hexapoda</taxon>
        <taxon>Insecta</taxon>
        <taxon>Pterygota</taxon>
        <taxon>Neoptera</taxon>
        <taxon>Endopterygota</taxon>
        <taxon>Diptera</taxon>
        <taxon>Nematocera</taxon>
        <taxon>Culicoidea</taxon>
        <taxon>Culicidae</taxon>
        <taxon>Culicinae</taxon>
        <taxon>Culicini</taxon>
        <taxon>Culex</taxon>
        <taxon>Culex</taxon>
    </lineage>
</organism>
<feature type="region of interest" description="Disordered" evidence="1">
    <location>
        <begin position="1180"/>
        <end position="1199"/>
    </location>
</feature>
<dbReference type="OMA" id="VQDMNET"/>
<dbReference type="InParanoid" id="B0XEA9"/>
<protein>
    <submittedName>
        <fullName evidence="2 3">Uncharacterized protein</fullName>
    </submittedName>
</protein>
<name>B0XEA9_CULQU</name>
<feature type="region of interest" description="Disordered" evidence="1">
    <location>
        <begin position="601"/>
        <end position="646"/>
    </location>
</feature>
<feature type="region of interest" description="Disordered" evidence="1">
    <location>
        <begin position="560"/>
        <end position="585"/>
    </location>
</feature>